<evidence type="ECO:0000313" key="3">
    <source>
        <dbReference type="EMBL" id="EKE27419.1"/>
    </source>
</evidence>
<dbReference type="AlphaFoldDB" id="K2GB56"/>
<keyword evidence="1" id="KW-0597">Phosphoprotein</keyword>
<name>K2GB56_9BACT</name>
<gene>
    <name evidence="3" type="ORF">ACD_3C00209G0004</name>
</gene>
<dbReference type="SUPFAM" id="SSF52172">
    <property type="entry name" value="CheY-like"/>
    <property type="match status" value="1"/>
</dbReference>
<proteinExistence type="predicted"/>
<comment type="caution">
    <text evidence="3">The sequence shown here is derived from an EMBL/GenBank/DDBJ whole genome shotgun (WGS) entry which is preliminary data.</text>
</comment>
<dbReference type="InterPro" id="IPR011006">
    <property type="entry name" value="CheY-like_superfamily"/>
</dbReference>
<reference evidence="3" key="1">
    <citation type="journal article" date="2012" name="Science">
        <title>Fermentation, hydrogen, and sulfur metabolism in multiple uncultivated bacterial phyla.</title>
        <authorList>
            <person name="Wrighton K.C."/>
            <person name="Thomas B.C."/>
            <person name="Sharon I."/>
            <person name="Miller C.S."/>
            <person name="Castelle C.J."/>
            <person name="VerBerkmoes N.C."/>
            <person name="Wilkins M.J."/>
            <person name="Hettich R.L."/>
            <person name="Lipton M.S."/>
            <person name="Williams K.H."/>
            <person name="Long P.E."/>
            <person name="Banfield J.F."/>
        </authorList>
    </citation>
    <scope>NUCLEOTIDE SEQUENCE [LARGE SCALE GENOMIC DNA]</scope>
</reference>
<accession>K2GB56</accession>
<dbReference type="InterPro" id="IPR001789">
    <property type="entry name" value="Sig_transdc_resp-reg_receiver"/>
</dbReference>
<organism evidence="3">
    <name type="scientific">uncultured bacterium</name>
    <name type="common">gcode 4</name>
    <dbReference type="NCBI Taxonomy" id="1234023"/>
    <lineage>
        <taxon>Bacteria</taxon>
        <taxon>environmental samples</taxon>
    </lineage>
</organism>
<dbReference type="PROSITE" id="PS50110">
    <property type="entry name" value="RESPONSE_REGULATORY"/>
    <property type="match status" value="1"/>
</dbReference>
<dbReference type="EMBL" id="AMFJ01000483">
    <property type="protein sequence ID" value="EKE27419.1"/>
    <property type="molecule type" value="Genomic_DNA"/>
</dbReference>
<feature type="domain" description="Response regulatory" evidence="2">
    <location>
        <begin position="3"/>
        <end position="117"/>
    </location>
</feature>
<evidence type="ECO:0000256" key="1">
    <source>
        <dbReference type="PROSITE-ProRule" id="PRU00169"/>
    </source>
</evidence>
<protein>
    <recommendedName>
        <fullName evidence="2">Response regulatory domain-containing protein</fullName>
    </recommendedName>
</protein>
<dbReference type="GO" id="GO:0000160">
    <property type="term" value="P:phosphorelay signal transduction system"/>
    <property type="evidence" value="ECO:0007669"/>
    <property type="project" value="InterPro"/>
</dbReference>
<feature type="modified residue" description="4-aspartylphosphate" evidence="1">
    <location>
        <position position="53"/>
    </location>
</feature>
<dbReference type="Gene3D" id="3.40.50.2300">
    <property type="match status" value="1"/>
</dbReference>
<sequence length="117" mass="14101">MKKILIIEDDRNRQEKYKSSLWSLIELYQAHTAQETMKILDLHGEDIDFVWMDFYLDDKDYSKNTIDLTLYIKQRYKKIKIIATSTHKESREVQMWMLGCDMESEKDDLAEMIKTLI</sequence>
<evidence type="ECO:0000259" key="2">
    <source>
        <dbReference type="PROSITE" id="PS50110"/>
    </source>
</evidence>